<evidence type="ECO:0000256" key="2">
    <source>
        <dbReference type="ARBA" id="ARBA00022777"/>
    </source>
</evidence>
<dbReference type="PANTHER" id="PTHR10584">
    <property type="entry name" value="SUGAR KINASE"/>
    <property type="match status" value="1"/>
</dbReference>
<dbReference type="EMBL" id="FOQO01000002">
    <property type="protein sequence ID" value="SFI14902.1"/>
    <property type="molecule type" value="Genomic_DNA"/>
</dbReference>
<dbReference type="InterPro" id="IPR029056">
    <property type="entry name" value="Ribokinase-like"/>
</dbReference>
<evidence type="ECO:0000313" key="4">
    <source>
        <dbReference type="EMBL" id="SFI14902.1"/>
    </source>
</evidence>
<reference evidence="4 5" key="1">
    <citation type="submission" date="2016-10" db="EMBL/GenBank/DDBJ databases">
        <authorList>
            <person name="de Groot N.N."/>
        </authorList>
    </citation>
    <scope>NUCLEOTIDE SEQUENCE [LARGE SCALE GENOMIC DNA]</scope>
    <source>
        <strain evidence="4 5">RK1</strain>
    </source>
</reference>
<organism evidence="4 5">
    <name type="scientific">Parapedobacter indicus</name>
    <dbReference type="NCBI Taxonomy" id="1477437"/>
    <lineage>
        <taxon>Bacteria</taxon>
        <taxon>Pseudomonadati</taxon>
        <taxon>Bacteroidota</taxon>
        <taxon>Sphingobacteriia</taxon>
        <taxon>Sphingobacteriales</taxon>
        <taxon>Sphingobacteriaceae</taxon>
        <taxon>Parapedobacter</taxon>
    </lineage>
</organism>
<dbReference type="GO" id="GO:0016301">
    <property type="term" value="F:kinase activity"/>
    <property type="evidence" value="ECO:0007669"/>
    <property type="project" value="UniProtKB-KW"/>
</dbReference>
<dbReference type="AlphaFoldDB" id="A0A1I3FV19"/>
<keyword evidence="1" id="KW-0808">Transferase</keyword>
<keyword evidence="5" id="KW-1185">Reference proteome</keyword>
<dbReference type="SUPFAM" id="SSF53613">
    <property type="entry name" value="Ribokinase-like"/>
    <property type="match status" value="1"/>
</dbReference>
<protein>
    <submittedName>
        <fullName evidence="4">Sugar or nucleoside kinase, ribokinase family</fullName>
    </submittedName>
</protein>
<keyword evidence="2 4" id="KW-0418">Kinase</keyword>
<dbReference type="Gene3D" id="3.40.1190.20">
    <property type="match status" value="1"/>
</dbReference>
<gene>
    <name evidence="4" type="ORF">SAMN05444682_102504</name>
</gene>
<feature type="domain" description="Carbohydrate kinase PfkB" evidence="3">
    <location>
        <begin position="28"/>
        <end position="324"/>
    </location>
</feature>
<name>A0A1I3FV19_9SPHI</name>
<dbReference type="PANTHER" id="PTHR10584:SF166">
    <property type="entry name" value="RIBOKINASE"/>
    <property type="match status" value="1"/>
</dbReference>
<sequence>MATNHLNRSGLLVAGNWILDQVKLIDKFPAEQSLVNILHEYTSNGGSAYNILMDLTKLQAPFPLEAVGLVGNDFNGIRIVDHCREAGIDVRQLQMIPDTPTSYTIVTSVKNTGKRTFFHHRGANSLLDIDHFDFRISQAKIFHLGYLLLLDRLDEIQKNERTRASLVLEKAKREGFLTSVDLVSEDSDRFTTIIPCALPYVDYLFLNEYEASRLSGIDLMEITDTVEMGNRCKNVFEVIFQMGVNEWVIIHHPDGVWASHRDGRQLFQPSLQLPQEKVVGANGAGDALAAGVLLGLHEGWNMDVCLDLGVCAAAASLSHATCSDGILSQTDCLALSELYGYRKNEDGERSLERR</sequence>
<dbReference type="RefSeq" id="WP_090625582.1">
    <property type="nucleotide sequence ID" value="NZ_FOQO01000002.1"/>
</dbReference>
<accession>A0A1I3FV19</accession>
<dbReference type="OrthoDB" id="9813569at2"/>
<dbReference type="GO" id="GO:0005829">
    <property type="term" value="C:cytosol"/>
    <property type="evidence" value="ECO:0007669"/>
    <property type="project" value="TreeGrafter"/>
</dbReference>
<dbReference type="Proteomes" id="UP000198670">
    <property type="component" value="Unassembled WGS sequence"/>
</dbReference>
<dbReference type="InterPro" id="IPR011611">
    <property type="entry name" value="PfkB_dom"/>
</dbReference>
<evidence type="ECO:0000259" key="3">
    <source>
        <dbReference type="Pfam" id="PF00294"/>
    </source>
</evidence>
<dbReference type="STRING" id="1477437.SAMN05444682_102504"/>
<proteinExistence type="predicted"/>
<evidence type="ECO:0000313" key="5">
    <source>
        <dbReference type="Proteomes" id="UP000198670"/>
    </source>
</evidence>
<evidence type="ECO:0000256" key="1">
    <source>
        <dbReference type="ARBA" id="ARBA00022679"/>
    </source>
</evidence>
<dbReference type="Pfam" id="PF00294">
    <property type="entry name" value="PfkB"/>
    <property type="match status" value="1"/>
</dbReference>